<dbReference type="EMBL" id="MTYJ01000028">
    <property type="protein sequence ID" value="OQV20669.1"/>
    <property type="molecule type" value="Genomic_DNA"/>
</dbReference>
<keyword evidence="5" id="KW-0238">DNA-binding</keyword>
<organism evidence="11 12">
    <name type="scientific">Hypsibius exemplaris</name>
    <name type="common">Freshwater tardigrade</name>
    <dbReference type="NCBI Taxonomy" id="2072580"/>
    <lineage>
        <taxon>Eukaryota</taxon>
        <taxon>Metazoa</taxon>
        <taxon>Ecdysozoa</taxon>
        <taxon>Tardigrada</taxon>
        <taxon>Eutardigrada</taxon>
        <taxon>Parachela</taxon>
        <taxon>Hypsibioidea</taxon>
        <taxon>Hypsibiidae</taxon>
        <taxon>Hypsibius</taxon>
    </lineage>
</organism>
<dbReference type="Gene3D" id="3.30.50.10">
    <property type="entry name" value="Erythroid Transcription Factor GATA-1, subunit A"/>
    <property type="match status" value="1"/>
</dbReference>
<evidence type="ECO:0000256" key="2">
    <source>
        <dbReference type="ARBA" id="ARBA00022771"/>
    </source>
</evidence>
<feature type="domain" description="NR LBD" evidence="10">
    <location>
        <begin position="246"/>
        <end position="478"/>
    </location>
</feature>
<protein>
    <submittedName>
        <fullName evidence="11">Nuclear hormone receptor HR3</fullName>
    </submittedName>
</protein>
<evidence type="ECO:0000256" key="7">
    <source>
        <dbReference type="ARBA" id="ARBA00023170"/>
    </source>
</evidence>
<dbReference type="CDD" id="cd06916">
    <property type="entry name" value="NR_DBD_like"/>
    <property type="match status" value="1"/>
</dbReference>
<evidence type="ECO:0000259" key="9">
    <source>
        <dbReference type="PROSITE" id="PS51030"/>
    </source>
</evidence>
<dbReference type="InterPro" id="IPR035500">
    <property type="entry name" value="NHR-like_dom_sf"/>
</dbReference>
<keyword evidence="2" id="KW-0863">Zinc-finger</keyword>
<dbReference type="Pfam" id="PF00105">
    <property type="entry name" value="zf-C4"/>
    <property type="match status" value="1"/>
</dbReference>
<keyword evidence="3" id="KW-0862">Zinc</keyword>
<sequence length="497" mass="56958">MPIKCLICGNRSTGVHYGVVSCEGCKAFYKRGQTKSLSYKCYFGQACFEDGIKSNRCKACRFQKCVQVGMNLQAPKRGRRTKERAFTISELGACHRDPNHYHSSVYNDKTGGRFRHIAPAGGGGVVASSTAISVITPNPGRDLLSLSYIRPFVNSERAEAISLLRNSGSFSDFTRIEIDRTPRAHMRWIDPYAQKNCLDYREKVMSDENSRDMPEFLGDYWKVIQQKGFLVGESLKVVEDAVKVIYGEQLTTWNEFMREAIFCNNAPKQPQCSLAEMLQAIRDSVAECQRKGTRFYFLLPGFSDFTQEDQKILLTEKWSETWLIVHSPYLWRGETYYWIGERNRQYHYCQYWMRQVLHPSHIAKVFSLSEDLNAVKLTVVESFLLLAVATFHPDLTTAKNKPFLTFLYGHYMDCLLQSIRSRCNLSEQILLEKRLRTFMKQFRSVYRLGNFYVRSLDFSGGLPFRAIRDSVVISVEDALTTSDDGLPSLESSSVMVA</sequence>
<dbReference type="SUPFAM" id="SSF48508">
    <property type="entry name" value="Nuclear receptor ligand-binding domain"/>
    <property type="match status" value="1"/>
</dbReference>
<gene>
    <name evidence="11" type="ORF">BV898_05253</name>
</gene>
<keyword evidence="4" id="KW-0805">Transcription regulation</keyword>
<dbReference type="PRINTS" id="PR00047">
    <property type="entry name" value="STROIDFINGER"/>
</dbReference>
<dbReference type="OrthoDB" id="5771769at2759"/>
<evidence type="ECO:0000256" key="8">
    <source>
        <dbReference type="ARBA" id="ARBA00023242"/>
    </source>
</evidence>
<dbReference type="InterPro" id="IPR013088">
    <property type="entry name" value="Znf_NHR/GATA"/>
</dbReference>
<dbReference type="PROSITE" id="PS51257">
    <property type="entry name" value="PROKAR_LIPOPROTEIN"/>
    <property type="match status" value="1"/>
</dbReference>
<dbReference type="Proteomes" id="UP000192578">
    <property type="component" value="Unassembled WGS sequence"/>
</dbReference>
<keyword evidence="1" id="KW-0479">Metal-binding</keyword>
<keyword evidence="12" id="KW-1185">Reference proteome</keyword>
<dbReference type="GO" id="GO:0045944">
    <property type="term" value="P:positive regulation of transcription by RNA polymerase II"/>
    <property type="evidence" value="ECO:0007669"/>
    <property type="project" value="TreeGrafter"/>
</dbReference>
<dbReference type="PROSITE" id="PS51843">
    <property type="entry name" value="NR_LBD"/>
    <property type="match status" value="1"/>
</dbReference>
<dbReference type="SUPFAM" id="SSF57716">
    <property type="entry name" value="Glucocorticoid receptor-like (DNA-binding domain)"/>
    <property type="match status" value="1"/>
</dbReference>
<evidence type="ECO:0000259" key="10">
    <source>
        <dbReference type="PROSITE" id="PS51843"/>
    </source>
</evidence>
<dbReference type="SMART" id="SM00399">
    <property type="entry name" value="ZnF_C4"/>
    <property type="match status" value="1"/>
</dbReference>
<evidence type="ECO:0000256" key="5">
    <source>
        <dbReference type="ARBA" id="ARBA00023125"/>
    </source>
</evidence>
<evidence type="ECO:0000313" key="11">
    <source>
        <dbReference type="EMBL" id="OQV20669.1"/>
    </source>
</evidence>
<proteinExistence type="predicted"/>
<evidence type="ECO:0000313" key="12">
    <source>
        <dbReference type="Proteomes" id="UP000192578"/>
    </source>
</evidence>
<evidence type="ECO:0000256" key="4">
    <source>
        <dbReference type="ARBA" id="ARBA00023015"/>
    </source>
</evidence>
<comment type="caution">
    <text evidence="11">The sequence shown here is derived from an EMBL/GenBank/DDBJ whole genome shotgun (WGS) entry which is preliminary data.</text>
</comment>
<dbReference type="GO" id="GO:0030154">
    <property type="term" value="P:cell differentiation"/>
    <property type="evidence" value="ECO:0007669"/>
    <property type="project" value="TreeGrafter"/>
</dbReference>
<dbReference type="InterPro" id="IPR050234">
    <property type="entry name" value="Nuclear_hormone_rcpt_NR1"/>
</dbReference>
<dbReference type="PANTHER" id="PTHR24082:SF507">
    <property type="entry name" value="BILE ACID RECEPTOR-RELATED"/>
    <property type="match status" value="1"/>
</dbReference>
<evidence type="ECO:0000256" key="6">
    <source>
        <dbReference type="ARBA" id="ARBA00023163"/>
    </source>
</evidence>
<reference evidence="12" key="1">
    <citation type="submission" date="2017-01" db="EMBL/GenBank/DDBJ databases">
        <title>Comparative genomics of anhydrobiosis in the tardigrade Hypsibius dujardini.</title>
        <authorList>
            <person name="Yoshida Y."/>
            <person name="Koutsovoulos G."/>
            <person name="Laetsch D."/>
            <person name="Stevens L."/>
            <person name="Kumar S."/>
            <person name="Horikawa D."/>
            <person name="Ishino K."/>
            <person name="Komine S."/>
            <person name="Tomita M."/>
            <person name="Blaxter M."/>
            <person name="Arakawa K."/>
        </authorList>
    </citation>
    <scope>NUCLEOTIDE SEQUENCE [LARGE SCALE GENOMIC DNA]</scope>
    <source>
        <strain evidence="12">Z151</strain>
    </source>
</reference>
<dbReference type="GO" id="GO:0004879">
    <property type="term" value="F:nuclear receptor activity"/>
    <property type="evidence" value="ECO:0007669"/>
    <property type="project" value="TreeGrafter"/>
</dbReference>
<dbReference type="GO" id="GO:0000122">
    <property type="term" value="P:negative regulation of transcription by RNA polymerase II"/>
    <property type="evidence" value="ECO:0007669"/>
    <property type="project" value="TreeGrafter"/>
</dbReference>
<accession>A0A1W0WZN8</accession>
<dbReference type="AlphaFoldDB" id="A0A1W0WZN8"/>
<dbReference type="GO" id="GO:0008270">
    <property type="term" value="F:zinc ion binding"/>
    <property type="evidence" value="ECO:0007669"/>
    <property type="project" value="UniProtKB-KW"/>
</dbReference>
<keyword evidence="6" id="KW-0804">Transcription</keyword>
<dbReference type="PANTHER" id="PTHR24082">
    <property type="entry name" value="NUCLEAR HORMONE RECEPTOR"/>
    <property type="match status" value="1"/>
</dbReference>
<dbReference type="InterPro" id="IPR000536">
    <property type="entry name" value="Nucl_hrmn_rcpt_lig-bd"/>
</dbReference>
<dbReference type="InterPro" id="IPR001628">
    <property type="entry name" value="Znf_hrmn_rcpt"/>
</dbReference>
<dbReference type="GO" id="GO:0000978">
    <property type="term" value="F:RNA polymerase II cis-regulatory region sequence-specific DNA binding"/>
    <property type="evidence" value="ECO:0007669"/>
    <property type="project" value="TreeGrafter"/>
</dbReference>
<evidence type="ECO:0000256" key="3">
    <source>
        <dbReference type="ARBA" id="ARBA00022833"/>
    </source>
</evidence>
<keyword evidence="7 11" id="KW-0675">Receptor</keyword>
<feature type="domain" description="Nuclear receptor" evidence="9">
    <location>
        <begin position="2"/>
        <end position="77"/>
    </location>
</feature>
<name>A0A1W0WZN8_HYPEX</name>
<dbReference type="PROSITE" id="PS51030">
    <property type="entry name" value="NUCLEAR_REC_DBD_2"/>
    <property type="match status" value="1"/>
</dbReference>
<evidence type="ECO:0000256" key="1">
    <source>
        <dbReference type="ARBA" id="ARBA00022723"/>
    </source>
</evidence>
<keyword evidence="8" id="KW-0539">Nucleus</keyword>
<dbReference type="Gene3D" id="1.10.565.10">
    <property type="entry name" value="Retinoid X Receptor"/>
    <property type="match status" value="1"/>
</dbReference>